<organism evidence="1 2">
    <name type="scientific">Gloeobacter morelensis MG652769</name>
    <dbReference type="NCBI Taxonomy" id="2781736"/>
    <lineage>
        <taxon>Bacteria</taxon>
        <taxon>Bacillati</taxon>
        <taxon>Cyanobacteriota</taxon>
        <taxon>Cyanophyceae</taxon>
        <taxon>Gloeobacterales</taxon>
        <taxon>Gloeobacteraceae</taxon>
        <taxon>Gloeobacter</taxon>
        <taxon>Gloeobacter morelensis</taxon>
    </lineage>
</organism>
<dbReference type="Proteomes" id="UP001054846">
    <property type="component" value="Chromosome"/>
</dbReference>
<reference evidence="1 2" key="1">
    <citation type="journal article" date="2021" name="Genome Biol. Evol.">
        <title>Complete Genome Sequencing of a Novel Gloeobacter Species from a Waterfall Cave in Mexico.</title>
        <authorList>
            <person name="Saw J.H."/>
            <person name="Cardona T."/>
            <person name="Montejano G."/>
        </authorList>
    </citation>
    <scope>NUCLEOTIDE SEQUENCE [LARGE SCALE GENOMIC DNA]</scope>
    <source>
        <strain evidence="1">MG652769</strain>
    </source>
</reference>
<proteinExistence type="predicted"/>
<dbReference type="EMBL" id="CP063845">
    <property type="protein sequence ID" value="UFP96133.1"/>
    <property type="molecule type" value="Genomic_DNA"/>
</dbReference>
<keyword evidence="2" id="KW-1185">Reference proteome</keyword>
<accession>A0ABY3PQZ0</accession>
<name>A0ABY3PQZ0_9CYAN</name>
<dbReference type="NCBIfam" id="NF010236">
    <property type="entry name" value="PRK13683.1"/>
    <property type="match status" value="1"/>
</dbReference>
<evidence type="ECO:0000313" key="2">
    <source>
        <dbReference type="Proteomes" id="UP001054846"/>
    </source>
</evidence>
<dbReference type="InterPro" id="IPR020885">
    <property type="entry name" value="UPF0367"/>
</dbReference>
<gene>
    <name evidence="1" type="ORF">ISF26_07970</name>
</gene>
<protein>
    <submittedName>
        <fullName evidence="1">Uncharacterized protein</fullName>
    </submittedName>
</protein>
<dbReference type="Pfam" id="PF26132">
    <property type="entry name" value="UPF0367"/>
    <property type="match status" value="1"/>
</dbReference>
<evidence type="ECO:0000313" key="1">
    <source>
        <dbReference type="EMBL" id="UFP96133.1"/>
    </source>
</evidence>
<dbReference type="RefSeq" id="WP_230843378.1">
    <property type="nucleotide sequence ID" value="NZ_CP063845.1"/>
</dbReference>
<sequence>MFTIELILRGNPVALAVQRKDQTAAGDLYAKIRDAMSASPPRAIELTCDKVPEKHLAVMSSDVVAVQLTAAKSGSGAPMGMRAGFFAGGGEEEE</sequence>